<gene>
    <name evidence="7" type="ORF">ACFFU1_10550</name>
</gene>
<evidence type="ECO:0000313" key="7">
    <source>
        <dbReference type="EMBL" id="MFB9105343.1"/>
    </source>
</evidence>
<feature type="domain" description="Bacterial surface antigen (D15)" evidence="6">
    <location>
        <begin position="374"/>
        <end position="749"/>
    </location>
</feature>
<dbReference type="EMBL" id="JBHMFA010000006">
    <property type="protein sequence ID" value="MFB9105343.1"/>
    <property type="molecule type" value="Genomic_DNA"/>
</dbReference>
<dbReference type="Proteomes" id="UP001589590">
    <property type="component" value="Unassembled WGS sequence"/>
</dbReference>
<dbReference type="PANTHER" id="PTHR12815:SF47">
    <property type="entry name" value="TRANSLOCATION AND ASSEMBLY MODULE SUBUNIT TAMA"/>
    <property type="match status" value="1"/>
</dbReference>
<keyword evidence="8" id="KW-1185">Reference proteome</keyword>
<evidence type="ECO:0000256" key="1">
    <source>
        <dbReference type="ARBA" id="ARBA00004370"/>
    </source>
</evidence>
<dbReference type="Gene3D" id="2.40.160.50">
    <property type="entry name" value="membrane protein fhac: a member of the omp85/tpsb transporter family"/>
    <property type="match status" value="1"/>
</dbReference>
<protein>
    <submittedName>
        <fullName evidence="7">BamA/TamA family outer membrane protein</fullName>
    </submittedName>
</protein>
<keyword evidence="2" id="KW-0812">Transmembrane</keyword>
<evidence type="ECO:0000256" key="3">
    <source>
        <dbReference type="ARBA" id="ARBA00022729"/>
    </source>
</evidence>
<accession>A0ABV5H0M3</accession>
<dbReference type="RefSeq" id="WP_290274378.1">
    <property type="nucleotide sequence ID" value="NZ_JAUFQP010000015.1"/>
</dbReference>
<dbReference type="Pfam" id="PF01103">
    <property type="entry name" value="Omp85"/>
    <property type="match status" value="1"/>
</dbReference>
<dbReference type="InterPro" id="IPR039910">
    <property type="entry name" value="D15-like"/>
</dbReference>
<dbReference type="InterPro" id="IPR000184">
    <property type="entry name" value="Bac_surfAg_D15"/>
</dbReference>
<organism evidence="7 8">
    <name type="scientific">Algibacter miyuki</name>
    <dbReference type="NCBI Taxonomy" id="1306933"/>
    <lineage>
        <taxon>Bacteria</taxon>
        <taxon>Pseudomonadati</taxon>
        <taxon>Bacteroidota</taxon>
        <taxon>Flavobacteriia</taxon>
        <taxon>Flavobacteriales</taxon>
        <taxon>Flavobacteriaceae</taxon>
        <taxon>Algibacter</taxon>
    </lineage>
</organism>
<keyword evidence="4" id="KW-0472">Membrane</keyword>
<keyword evidence="5" id="KW-0998">Cell outer membrane</keyword>
<evidence type="ECO:0000256" key="2">
    <source>
        <dbReference type="ARBA" id="ARBA00022692"/>
    </source>
</evidence>
<proteinExistence type="predicted"/>
<reference evidence="7 8" key="1">
    <citation type="submission" date="2024-09" db="EMBL/GenBank/DDBJ databases">
        <authorList>
            <person name="Sun Q."/>
            <person name="Mori K."/>
        </authorList>
    </citation>
    <scope>NUCLEOTIDE SEQUENCE [LARGE SCALE GENOMIC DNA]</scope>
    <source>
        <strain evidence="7 8">CECT 8300</strain>
    </source>
</reference>
<evidence type="ECO:0000313" key="8">
    <source>
        <dbReference type="Proteomes" id="UP001589590"/>
    </source>
</evidence>
<keyword evidence="3" id="KW-0732">Signal</keyword>
<name>A0ABV5H0M3_9FLAO</name>
<evidence type="ECO:0000259" key="6">
    <source>
        <dbReference type="Pfam" id="PF01103"/>
    </source>
</evidence>
<evidence type="ECO:0000256" key="5">
    <source>
        <dbReference type="ARBA" id="ARBA00023237"/>
    </source>
</evidence>
<evidence type="ECO:0000256" key="4">
    <source>
        <dbReference type="ARBA" id="ARBA00023136"/>
    </source>
</evidence>
<sequence length="751" mass="85228">MRLKIFFIFTILLLMYSCGIKRFIPENETLYTGATFKMASEEKIKEIKSVEEELQAVLSPQPNDSKLGLLARYKVEQGKPGFLYRFIDKKIGQAPVYQSSVDVSKTENLIINRLENLGFFYSTVNSEIKKGTKKSEVVYTVKLKEPFKMETFQLDSDTVAIYKEIKKTLNESVLKKGERFNLAKLKIERERIDYKLKSQGYYNFNADFLIFELDTNQYKTRRFDLYLRLKKNVPQKALIPYKLGPVNVHTKYALSEKTNQVDTTTVAGVNFLQDSIFFKSKRLRPFILFEKGQLYDPVKFRATSKRLSSIGTYKFVNVQFDEKEVAEQDTLGYLNTNVYLSPLNKRALSAELQANTKSSGFTGPALALSYTNRNLFKGGEILKITGKVGYETQSGGNVSGNTGLSSTQLRLSADLIFPRLLFPMKLSEQFQYTIPKTKISTGIEYLNRSKLYTLSSFNASFGYQWNGNNYVYHTINPISTSYIRLSNSTPEFDAILDDNPFLKNSFDQKLISGLTYNFTYNEMGSSSKKHTFFFTSNIDLAGNTLSLFASSNNAEDKKTILGVEFAQYAKIDVDARVNFNLGNEQSLVTRLYGGLGYAYGNSDVLPFSRQFFSGGPYSIRAFSTRSIGPGTYTPESTNTTSFFDRSGDIKLEANIEYRFPLYSYLKGAFFVDAGNVWLRNENTELVGGTFSSNFINELAIGTGFGLRVDIQSFVLRLDWAAPVHKPEFNQTSTYKFEPADGIFNFAIGYPF</sequence>
<dbReference type="Gene3D" id="3.10.20.310">
    <property type="entry name" value="membrane protein fhac"/>
    <property type="match status" value="1"/>
</dbReference>
<dbReference type="PROSITE" id="PS51257">
    <property type="entry name" value="PROKAR_LIPOPROTEIN"/>
    <property type="match status" value="1"/>
</dbReference>
<comment type="caution">
    <text evidence="7">The sequence shown here is derived from an EMBL/GenBank/DDBJ whole genome shotgun (WGS) entry which is preliminary data.</text>
</comment>
<comment type="subcellular location">
    <subcellularLocation>
        <location evidence="1">Membrane</location>
    </subcellularLocation>
</comment>
<dbReference type="PANTHER" id="PTHR12815">
    <property type="entry name" value="SORTING AND ASSEMBLY MACHINERY SAMM50 PROTEIN FAMILY MEMBER"/>
    <property type="match status" value="1"/>
</dbReference>